<dbReference type="EMBL" id="CP038487">
    <property type="protein sequence ID" value="QFZ28019.1"/>
    <property type="molecule type" value="Genomic_DNA"/>
</dbReference>
<reference evidence="2" key="1">
    <citation type="journal article" date="2019" name="MBio">
        <title>Comparative genomics for the elucidation of multidrug resistance (MDR) in Candida lusitaniae.</title>
        <authorList>
            <person name="Kannan A."/>
            <person name="Asner S.A."/>
            <person name="Trachsel E."/>
            <person name="Kelly S."/>
            <person name="Parker J."/>
            <person name="Sanglard D."/>
        </authorList>
    </citation>
    <scope>NUCLEOTIDE SEQUENCE [LARGE SCALE GENOMIC DNA]</scope>
    <source>
        <strain evidence="2">P1</strain>
    </source>
</reference>
<sequence length="66" mass="7293">MRKDATWECIGAALLLTFGSVLSVGGVLMVVGARCLCKHWPSLIKQQEKIKTAGKIQNKKQLIRPE</sequence>
<keyword evidence="2" id="KW-1185">Reference proteome</keyword>
<proteinExistence type="predicted"/>
<accession>A0ACD0WKD3</accession>
<dbReference type="Proteomes" id="UP000326582">
    <property type="component" value="Chromosome 4"/>
</dbReference>
<protein>
    <submittedName>
        <fullName evidence="1">Uncharacterized protein</fullName>
    </submittedName>
</protein>
<name>A0ACD0WKD3_CLALS</name>
<gene>
    <name evidence="1" type="ORF">EJF14_40041</name>
</gene>
<evidence type="ECO:0000313" key="1">
    <source>
        <dbReference type="EMBL" id="QFZ28019.1"/>
    </source>
</evidence>
<evidence type="ECO:0000313" key="2">
    <source>
        <dbReference type="Proteomes" id="UP000326582"/>
    </source>
</evidence>
<organism evidence="1 2">
    <name type="scientific">Clavispora lusitaniae</name>
    <name type="common">Candida lusitaniae</name>
    <dbReference type="NCBI Taxonomy" id="36911"/>
    <lineage>
        <taxon>Eukaryota</taxon>
        <taxon>Fungi</taxon>
        <taxon>Dikarya</taxon>
        <taxon>Ascomycota</taxon>
        <taxon>Saccharomycotina</taxon>
        <taxon>Pichiomycetes</taxon>
        <taxon>Metschnikowiaceae</taxon>
        <taxon>Clavispora</taxon>
    </lineage>
</organism>